<dbReference type="EMBL" id="ACIF01000147">
    <property type="protein sequence ID" value="EKA93938.1"/>
    <property type="molecule type" value="Genomic_DNA"/>
</dbReference>
<keyword evidence="1" id="KW-0472">Membrane</keyword>
<name>K1HEZ3_9FUSO</name>
<evidence type="ECO:0000313" key="2">
    <source>
        <dbReference type="EMBL" id="EKA93938.1"/>
    </source>
</evidence>
<gene>
    <name evidence="2" type="ORF">FPOG_01321</name>
</gene>
<evidence type="ECO:0000256" key="1">
    <source>
        <dbReference type="SAM" id="Phobius"/>
    </source>
</evidence>
<feature type="non-terminal residue" evidence="2">
    <location>
        <position position="1"/>
    </location>
</feature>
<feature type="transmembrane region" description="Helical" evidence="1">
    <location>
        <begin position="6"/>
        <end position="31"/>
    </location>
</feature>
<dbReference type="HOGENOM" id="CLU_2008697_0_0_0"/>
<accession>K1HEZ3</accession>
<protein>
    <recommendedName>
        <fullName evidence="4">ABC-2 type transporter domain-containing protein</fullName>
    </recommendedName>
</protein>
<sequence length="123" mass="13941">RIGINFKIIGIMLLTYIGMYGFSLVVGSLILSKKKIGQLNMIIQILLLVFSNVFTISNIGFFSYLIPLGIGNHLIHLSYLKEEISSSKLLIFTFVCLLWIIIGQYLFNKAINYVKEKGTLSLY</sequence>
<proteinExistence type="predicted"/>
<feature type="transmembrane region" description="Helical" evidence="1">
    <location>
        <begin position="43"/>
        <end position="66"/>
    </location>
</feature>
<dbReference type="PATRIC" id="fig|620833.3.peg.865"/>
<dbReference type="Proteomes" id="UP000005809">
    <property type="component" value="Unassembled WGS sequence"/>
</dbReference>
<dbReference type="AlphaFoldDB" id="K1HEZ3"/>
<feature type="transmembrane region" description="Helical" evidence="1">
    <location>
        <begin position="86"/>
        <end position="107"/>
    </location>
</feature>
<comment type="caution">
    <text evidence="2">The sequence shown here is derived from an EMBL/GenBank/DDBJ whole genome shotgun (WGS) entry which is preliminary data.</text>
</comment>
<reference evidence="2 3" key="1">
    <citation type="submission" date="2012-05" db="EMBL/GenBank/DDBJ databases">
        <title>The Genome Sequence of Fusobacterium periodontium Oral Taxon 201 Strain D10.</title>
        <authorList>
            <consortium name="The Broad Institute Genome Sequencing Platform"/>
            <consortium name="The Broad Institute Genome Sequencing Center for Infectious Disease"/>
            <person name="Earl A."/>
            <person name="Ward D."/>
            <person name="Feldgarden M."/>
            <person name="Gevers D."/>
            <person name="Strauss J."/>
            <person name="Sibley C."/>
            <person name="White A."/>
            <person name="Ambrose C.E."/>
            <person name="Allen-Vercoe E."/>
            <person name="Walker B."/>
            <person name="Young S.K."/>
            <person name="Zeng Q."/>
            <person name="Gargeya S."/>
            <person name="Fitzgerald M."/>
            <person name="Haas B."/>
            <person name="Abouelleil A."/>
            <person name="Alvarado L."/>
            <person name="Arachchi H.M."/>
            <person name="Berlin A.M."/>
            <person name="Chapman S.B."/>
            <person name="Goldberg J."/>
            <person name="Griggs A."/>
            <person name="Gujja S."/>
            <person name="Hansen M."/>
            <person name="Howarth C."/>
            <person name="Imamovic A."/>
            <person name="Larimer J."/>
            <person name="McCowan C."/>
            <person name="Montmayeur A."/>
            <person name="Murphy C."/>
            <person name="Neiman D."/>
            <person name="Pearson M."/>
            <person name="Priest M."/>
            <person name="Roberts A."/>
            <person name="Saif S."/>
            <person name="Shea T."/>
            <person name="Sisk P."/>
            <person name="Sykes S."/>
            <person name="Wortman J."/>
            <person name="Nusbaum C."/>
            <person name="Birren B."/>
        </authorList>
    </citation>
    <scope>NUCLEOTIDE SEQUENCE [LARGE SCALE GENOMIC DNA]</scope>
    <source>
        <strain evidence="2 3">D10</strain>
    </source>
</reference>
<evidence type="ECO:0008006" key="4">
    <source>
        <dbReference type="Google" id="ProtNLM"/>
    </source>
</evidence>
<keyword evidence="1" id="KW-0812">Transmembrane</keyword>
<keyword evidence="1" id="KW-1133">Transmembrane helix</keyword>
<organism evidence="2 3">
    <name type="scientific">Fusobacterium periodonticum D10</name>
    <dbReference type="NCBI Taxonomy" id="620833"/>
    <lineage>
        <taxon>Bacteria</taxon>
        <taxon>Fusobacteriati</taxon>
        <taxon>Fusobacteriota</taxon>
        <taxon>Fusobacteriia</taxon>
        <taxon>Fusobacteriales</taxon>
        <taxon>Fusobacteriaceae</taxon>
        <taxon>Fusobacterium</taxon>
    </lineage>
</organism>
<evidence type="ECO:0000313" key="3">
    <source>
        <dbReference type="Proteomes" id="UP000005809"/>
    </source>
</evidence>